<reference evidence="4 5" key="1">
    <citation type="journal article" date="2015" name="Biotechnol. Biofuels">
        <title>Enhanced degradation of softwood versus hardwood by the white-rot fungus Pycnoporus coccineus.</title>
        <authorList>
            <person name="Couturier M."/>
            <person name="Navarro D."/>
            <person name="Chevret D."/>
            <person name="Henrissat B."/>
            <person name="Piumi F."/>
            <person name="Ruiz-Duenas F.J."/>
            <person name="Martinez A.T."/>
            <person name="Grigoriev I.V."/>
            <person name="Riley R."/>
            <person name="Lipzen A."/>
            <person name="Berrin J.G."/>
            <person name="Master E.R."/>
            <person name="Rosso M.N."/>
        </authorList>
    </citation>
    <scope>NUCLEOTIDE SEQUENCE [LARGE SCALE GENOMIC DNA]</scope>
    <source>
        <strain evidence="4 5">BRFM310</strain>
    </source>
</reference>
<dbReference type="Pfam" id="PF09995">
    <property type="entry name" value="MPAB_Lcp_cat"/>
    <property type="match status" value="1"/>
</dbReference>
<evidence type="ECO:0000313" key="5">
    <source>
        <dbReference type="Proteomes" id="UP000193067"/>
    </source>
</evidence>
<dbReference type="InterPro" id="IPR037473">
    <property type="entry name" value="Lcp-like"/>
</dbReference>
<accession>A0A1Y2INF4</accession>
<dbReference type="STRING" id="1353009.A0A1Y2INF4"/>
<feature type="transmembrane region" description="Helical" evidence="2">
    <location>
        <begin position="529"/>
        <end position="552"/>
    </location>
</feature>
<dbReference type="PANTHER" id="PTHR37539">
    <property type="entry name" value="SECRETED PROTEIN-RELATED"/>
    <property type="match status" value="1"/>
</dbReference>
<dbReference type="EMBL" id="KZ084104">
    <property type="protein sequence ID" value="OSD02630.1"/>
    <property type="molecule type" value="Genomic_DNA"/>
</dbReference>
<proteinExistence type="predicted"/>
<evidence type="ECO:0000259" key="3">
    <source>
        <dbReference type="Pfam" id="PF09995"/>
    </source>
</evidence>
<feature type="region of interest" description="Disordered" evidence="1">
    <location>
        <begin position="481"/>
        <end position="512"/>
    </location>
</feature>
<name>A0A1Y2INF4_TRAC3</name>
<gene>
    <name evidence="4" type="ORF">PYCCODRAFT_328980</name>
</gene>
<dbReference type="InterPro" id="IPR018713">
    <property type="entry name" value="MPAB/Lcp_cat_dom"/>
</dbReference>
<dbReference type="Proteomes" id="UP000193067">
    <property type="component" value="Unassembled WGS sequence"/>
</dbReference>
<keyword evidence="2" id="KW-0472">Membrane</keyword>
<sequence>MVLTIGQLRPHNESEIKHIESSDDTRTLQTGDIVETFDHVIEWDADCVSIEQCASWRSLSDDTCDAALREAFTGPSSTVGKDLLGSLASLSQESGRTQSSVQRFLDHVNAEPPETLRVSEEEVTVAQEFFLDNSIQIMQALLHYSLAGGFASPRIVRTLEAVSYLVPHVRRGVENAHTASLTEALSKIPKASTDRTLSRLFETFQFVLDVMGCSAQTGSVDSKKHFHDGDAAAPRDRASYLMPGGEGWHSAVRVRLLHGVARWRVEERWAKNGSKEEGVPISQEDLAATLASFSTIPIWSLHRLGLAPSDEQASAYLALWRHVGYYLGVDPQILQRYFTSTKTADKFLASVALHLFSDGPLADPREGPPSTILRGPTIPILVAVSDRPPLYTSIEYNIALTAHLLGPSLSAHLGLPPMPLRARLRMHAFLFLQRIPHFVARYYPRRRWLEKRRIALREGMVRTLYWNLGMRKTTYRPRTMVQDVSPDDEDGPAKGGELAPNVAEEEAVKPDPTRTKALTKMWSEVWKEMVAVCAVSSLVAGISAYLVLAYLVHCFWF</sequence>
<dbReference type="GO" id="GO:0016491">
    <property type="term" value="F:oxidoreductase activity"/>
    <property type="evidence" value="ECO:0007669"/>
    <property type="project" value="InterPro"/>
</dbReference>
<dbReference type="AlphaFoldDB" id="A0A1Y2INF4"/>
<keyword evidence="5" id="KW-1185">Reference proteome</keyword>
<dbReference type="PANTHER" id="PTHR37539:SF1">
    <property type="entry name" value="ER-BOUND OXYGENASE MPAB_MPAB'_RUBBER OXYGENASE CATALYTIC DOMAIN-CONTAINING PROTEIN"/>
    <property type="match status" value="1"/>
</dbReference>
<evidence type="ECO:0000256" key="1">
    <source>
        <dbReference type="SAM" id="MobiDB-lite"/>
    </source>
</evidence>
<keyword evidence="2" id="KW-0812">Transmembrane</keyword>
<keyword evidence="2" id="KW-1133">Transmembrane helix</keyword>
<protein>
    <recommendedName>
        <fullName evidence="3">ER-bound oxygenase mpaB/mpaB'/Rubber oxygenase catalytic domain-containing protein</fullName>
    </recommendedName>
</protein>
<feature type="domain" description="ER-bound oxygenase mpaB/mpaB'/Rubber oxygenase catalytic" evidence="3">
    <location>
        <begin position="193"/>
        <end position="430"/>
    </location>
</feature>
<organism evidence="4 5">
    <name type="scientific">Trametes coccinea (strain BRFM310)</name>
    <name type="common">Pycnoporus coccineus</name>
    <dbReference type="NCBI Taxonomy" id="1353009"/>
    <lineage>
        <taxon>Eukaryota</taxon>
        <taxon>Fungi</taxon>
        <taxon>Dikarya</taxon>
        <taxon>Basidiomycota</taxon>
        <taxon>Agaricomycotina</taxon>
        <taxon>Agaricomycetes</taxon>
        <taxon>Polyporales</taxon>
        <taxon>Polyporaceae</taxon>
        <taxon>Trametes</taxon>
    </lineage>
</organism>
<evidence type="ECO:0000313" key="4">
    <source>
        <dbReference type="EMBL" id="OSD02630.1"/>
    </source>
</evidence>
<evidence type="ECO:0000256" key="2">
    <source>
        <dbReference type="SAM" id="Phobius"/>
    </source>
</evidence>
<dbReference type="OrthoDB" id="6361347at2759"/>